<evidence type="ECO:0000256" key="1">
    <source>
        <dbReference type="SAM" id="MobiDB-lite"/>
    </source>
</evidence>
<evidence type="ECO:0000313" key="4">
    <source>
        <dbReference type="Proteomes" id="UP000581206"/>
    </source>
</evidence>
<sequence>MIDRDQILLESTRTHRERVSSALMFGALDQRRAVPTNLGRFIGSVVLAAVAGVGCLGFSFVKDQLDSRRETSAVESLTAAMAANPLPTSDTLTADEETGFLRDQSTGELIDPRTGFPVDEDTGYVRNPDGRWIDPRTGWFVDPASGYLTDPSSGVTVDPVSMRVVEEDQ</sequence>
<dbReference type="EMBL" id="JAAXOX010000019">
    <property type="protein sequence ID" value="NKY24620.1"/>
    <property type="molecule type" value="Genomic_DNA"/>
</dbReference>
<keyword evidence="2" id="KW-0472">Membrane</keyword>
<evidence type="ECO:0008006" key="5">
    <source>
        <dbReference type="Google" id="ProtNLM"/>
    </source>
</evidence>
<feature type="region of interest" description="Disordered" evidence="1">
    <location>
        <begin position="101"/>
        <end position="122"/>
    </location>
</feature>
<organism evidence="3 4">
    <name type="scientific">Cellulomonas denverensis</name>
    <dbReference type="NCBI Taxonomy" id="264297"/>
    <lineage>
        <taxon>Bacteria</taxon>
        <taxon>Bacillati</taxon>
        <taxon>Actinomycetota</taxon>
        <taxon>Actinomycetes</taxon>
        <taxon>Micrococcales</taxon>
        <taxon>Cellulomonadaceae</taxon>
        <taxon>Cellulomonas</taxon>
    </lineage>
</organism>
<keyword evidence="2" id="KW-0812">Transmembrane</keyword>
<accession>A0A7X6KYV9</accession>
<proteinExistence type="predicted"/>
<evidence type="ECO:0000313" key="3">
    <source>
        <dbReference type="EMBL" id="NKY24620.1"/>
    </source>
</evidence>
<reference evidence="3 4" key="1">
    <citation type="submission" date="2020-04" db="EMBL/GenBank/DDBJ databases">
        <title>MicrobeNet Type strains.</title>
        <authorList>
            <person name="Nicholson A.C."/>
        </authorList>
    </citation>
    <scope>NUCLEOTIDE SEQUENCE [LARGE SCALE GENOMIC DNA]</scope>
    <source>
        <strain evidence="3 4">ATCC BAA-788</strain>
    </source>
</reference>
<protein>
    <recommendedName>
        <fullName evidence="5">OCRE domain-containing protein</fullName>
    </recommendedName>
</protein>
<name>A0A7X6KYV9_9CELL</name>
<keyword evidence="2" id="KW-1133">Transmembrane helix</keyword>
<keyword evidence="4" id="KW-1185">Reference proteome</keyword>
<dbReference type="AlphaFoldDB" id="A0A7X6KYV9"/>
<comment type="caution">
    <text evidence="3">The sequence shown here is derived from an EMBL/GenBank/DDBJ whole genome shotgun (WGS) entry which is preliminary data.</text>
</comment>
<dbReference type="Proteomes" id="UP000581206">
    <property type="component" value="Unassembled WGS sequence"/>
</dbReference>
<feature type="transmembrane region" description="Helical" evidence="2">
    <location>
        <begin position="41"/>
        <end position="61"/>
    </location>
</feature>
<dbReference type="RefSeq" id="WP_168631741.1">
    <property type="nucleotide sequence ID" value="NZ_BONL01000011.1"/>
</dbReference>
<evidence type="ECO:0000256" key="2">
    <source>
        <dbReference type="SAM" id="Phobius"/>
    </source>
</evidence>
<gene>
    <name evidence="3" type="ORF">HGA03_18325</name>
</gene>